<protein>
    <submittedName>
        <fullName evidence="2">AzlD domain-containing protein</fullName>
    </submittedName>
</protein>
<dbReference type="EMBL" id="JBHLYR010000073">
    <property type="protein sequence ID" value="MFB9994961.1"/>
    <property type="molecule type" value="Genomic_DNA"/>
</dbReference>
<keyword evidence="1" id="KW-1133">Transmembrane helix</keyword>
<accession>A0ABV6B7T7</accession>
<gene>
    <name evidence="2" type="ORF">ACFFLM_23720</name>
</gene>
<name>A0ABV6B7T7_9DEIO</name>
<evidence type="ECO:0000313" key="3">
    <source>
        <dbReference type="Proteomes" id="UP001589733"/>
    </source>
</evidence>
<sequence length="106" mass="11363">MNIWLLILGVGLVSLCLRASFLVMLRGRQLPQHVTSSLGLVPAAVLAALVAPELLHFSVTGTLDILNPRMVIGLIAAAVAWKTRNVLWTLVVGLGLLFGVQALGWR</sequence>
<proteinExistence type="predicted"/>
<reference evidence="2 3" key="1">
    <citation type="submission" date="2024-09" db="EMBL/GenBank/DDBJ databases">
        <authorList>
            <person name="Sun Q."/>
            <person name="Mori K."/>
        </authorList>
    </citation>
    <scope>NUCLEOTIDE SEQUENCE [LARGE SCALE GENOMIC DNA]</scope>
    <source>
        <strain evidence="2 3">JCM 13503</strain>
    </source>
</reference>
<keyword evidence="3" id="KW-1185">Reference proteome</keyword>
<dbReference type="InterPro" id="IPR008407">
    <property type="entry name" value="Brnchd-chn_aa_trnsp_AzlD"/>
</dbReference>
<dbReference type="Pfam" id="PF05437">
    <property type="entry name" value="AzlD"/>
    <property type="match status" value="1"/>
</dbReference>
<evidence type="ECO:0000313" key="2">
    <source>
        <dbReference type="EMBL" id="MFB9994961.1"/>
    </source>
</evidence>
<keyword evidence="1" id="KW-0472">Membrane</keyword>
<keyword evidence="1" id="KW-0812">Transmembrane</keyword>
<feature type="transmembrane region" description="Helical" evidence="1">
    <location>
        <begin position="87"/>
        <end position="105"/>
    </location>
</feature>
<evidence type="ECO:0000256" key="1">
    <source>
        <dbReference type="SAM" id="Phobius"/>
    </source>
</evidence>
<comment type="caution">
    <text evidence="2">The sequence shown here is derived from an EMBL/GenBank/DDBJ whole genome shotgun (WGS) entry which is preliminary data.</text>
</comment>
<feature type="transmembrane region" description="Helical" evidence="1">
    <location>
        <begin position="34"/>
        <end position="51"/>
    </location>
</feature>
<dbReference type="Proteomes" id="UP001589733">
    <property type="component" value="Unassembled WGS sequence"/>
</dbReference>
<organism evidence="2 3">
    <name type="scientific">Deinococcus oregonensis</name>
    <dbReference type="NCBI Taxonomy" id="1805970"/>
    <lineage>
        <taxon>Bacteria</taxon>
        <taxon>Thermotogati</taxon>
        <taxon>Deinococcota</taxon>
        <taxon>Deinococci</taxon>
        <taxon>Deinococcales</taxon>
        <taxon>Deinococcaceae</taxon>
        <taxon>Deinococcus</taxon>
    </lineage>
</organism>
<dbReference type="RefSeq" id="WP_380016426.1">
    <property type="nucleotide sequence ID" value="NZ_JBHLYR010000073.1"/>
</dbReference>